<dbReference type="EMBL" id="AMQM01002852">
    <property type="status" value="NOT_ANNOTATED_CDS"/>
    <property type="molecule type" value="Genomic_DNA"/>
</dbReference>
<evidence type="ECO:0000256" key="9">
    <source>
        <dbReference type="ARBA" id="ARBA00022840"/>
    </source>
</evidence>
<feature type="domain" description="Cation-transporting P-type ATPase C-terminal" evidence="17">
    <location>
        <begin position="538"/>
        <end position="716"/>
    </location>
</feature>
<keyword evidence="9 16" id="KW-0067">ATP-binding</keyword>
<dbReference type="GO" id="GO:0005886">
    <property type="term" value="C:plasma membrane"/>
    <property type="evidence" value="ECO:0000318"/>
    <property type="project" value="GO_Central"/>
</dbReference>
<dbReference type="PROSITE" id="PS00154">
    <property type="entry name" value="ATPASE_E1_E2"/>
    <property type="match status" value="1"/>
</dbReference>
<dbReference type="Gene3D" id="1.20.1110.10">
    <property type="entry name" value="Calcium-transporting ATPase, transmembrane domain"/>
    <property type="match status" value="2"/>
</dbReference>
<dbReference type="EC" id="7.2.2.10" evidence="16"/>
<dbReference type="HOGENOM" id="CLU_002360_9_0_1"/>
<dbReference type="InterPro" id="IPR018303">
    <property type="entry name" value="ATPase_P-typ_P_site"/>
</dbReference>
<dbReference type="Pfam" id="PF00689">
    <property type="entry name" value="Cation_ATPase_C"/>
    <property type="match status" value="1"/>
</dbReference>
<comment type="catalytic activity">
    <reaction evidence="16">
        <text>Ca(2+)(in) + ATP + H2O = Ca(2+)(out) + ADP + phosphate + H(+)</text>
        <dbReference type="Rhea" id="RHEA:18105"/>
        <dbReference type="ChEBI" id="CHEBI:15377"/>
        <dbReference type="ChEBI" id="CHEBI:15378"/>
        <dbReference type="ChEBI" id="CHEBI:29108"/>
        <dbReference type="ChEBI" id="CHEBI:30616"/>
        <dbReference type="ChEBI" id="CHEBI:43474"/>
        <dbReference type="ChEBI" id="CHEBI:456216"/>
        <dbReference type="EC" id="7.2.2.10"/>
    </reaction>
</comment>
<evidence type="ECO:0000259" key="18">
    <source>
        <dbReference type="Pfam" id="PF12424"/>
    </source>
</evidence>
<dbReference type="InterPro" id="IPR006068">
    <property type="entry name" value="ATPase_P-typ_cation-transptr_C"/>
</dbReference>
<keyword evidence="6" id="KW-0479">Metal-binding</keyword>
<keyword evidence="13" id="KW-0186">Copper</keyword>
<dbReference type="NCBIfam" id="TIGR01517">
    <property type="entry name" value="ATPase-IIB_Ca"/>
    <property type="match status" value="1"/>
</dbReference>
<evidence type="ECO:0000256" key="8">
    <source>
        <dbReference type="ARBA" id="ARBA00022796"/>
    </source>
</evidence>
<dbReference type="InterPro" id="IPR044492">
    <property type="entry name" value="P_typ_ATPase_HD_dom"/>
</dbReference>
<dbReference type="InterPro" id="IPR023298">
    <property type="entry name" value="ATPase_P-typ_TM_dom_sf"/>
</dbReference>
<dbReference type="GO" id="GO:0016887">
    <property type="term" value="F:ATP hydrolysis activity"/>
    <property type="evidence" value="ECO:0007669"/>
    <property type="project" value="InterPro"/>
</dbReference>
<proteinExistence type="inferred from homology"/>
<dbReference type="GO" id="GO:0005524">
    <property type="term" value="F:ATP binding"/>
    <property type="evidence" value="ECO:0007669"/>
    <property type="project" value="UniProtKB-KW"/>
</dbReference>
<name>T1G194_HELRO</name>
<dbReference type="STRING" id="6412.T1G194"/>
<evidence type="ECO:0000259" key="17">
    <source>
        <dbReference type="Pfam" id="PF00689"/>
    </source>
</evidence>
<feature type="transmembrane region" description="Helical" evidence="16">
    <location>
        <begin position="585"/>
        <end position="607"/>
    </location>
</feature>
<dbReference type="Gene3D" id="3.40.50.1000">
    <property type="entry name" value="HAD superfamily/HAD-like"/>
    <property type="match status" value="1"/>
</dbReference>
<dbReference type="GO" id="GO:0046872">
    <property type="term" value="F:metal ion binding"/>
    <property type="evidence" value="ECO:0007669"/>
    <property type="project" value="UniProtKB-KW"/>
</dbReference>
<feature type="domain" description="Plasma membrane calcium transporting P-type ATPase C-terminal" evidence="18">
    <location>
        <begin position="761"/>
        <end position="776"/>
    </location>
</feature>
<feature type="transmembrane region" description="Helical" evidence="16">
    <location>
        <begin position="21"/>
        <end position="41"/>
    </location>
</feature>
<dbReference type="InterPro" id="IPR023214">
    <property type="entry name" value="HAD_sf"/>
</dbReference>
<dbReference type="RefSeq" id="XP_009011807.1">
    <property type="nucleotide sequence ID" value="XM_009013559.1"/>
</dbReference>
<dbReference type="InterPro" id="IPR036412">
    <property type="entry name" value="HAD-like_sf"/>
</dbReference>
<dbReference type="SUPFAM" id="SSF81660">
    <property type="entry name" value="Metal cation-transporting ATPase, ATP-binding domain N"/>
    <property type="match status" value="1"/>
</dbReference>
<dbReference type="InParanoid" id="T1G194"/>
<dbReference type="InterPro" id="IPR001757">
    <property type="entry name" value="P_typ_ATPase"/>
</dbReference>
<dbReference type="FunFam" id="3.40.1110.10:FF:000060">
    <property type="entry name" value="Calcium-transporting ATPase"/>
    <property type="match status" value="1"/>
</dbReference>
<dbReference type="Pfam" id="PF08282">
    <property type="entry name" value="Hydrolase_3"/>
    <property type="match status" value="1"/>
</dbReference>
<keyword evidence="12 16" id="KW-1133">Transmembrane helix</keyword>
<dbReference type="Pfam" id="PF12424">
    <property type="entry name" value="ATP_Ca_trans_C"/>
    <property type="match status" value="1"/>
</dbReference>
<dbReference type="FunFam" id="1.20.1110.10:FF:000001">
    <property type="entry name" value="Calcium-transporting ATPase"/>
    <property type="match status" value="1"/>
</dbReference>
<evidence type="ECO:0000256" key="16">
    <source>
        <dbReference type="RuleBase" id="RU361146"/>
    </source>
</evidence>
<comment type="similarity">
    <text evidence="16">Belongs to the cation transport ATPase (P-type) (TC 3.A.3) family.</text>
</comment>
<keyword evidence="3" id="KW-1003">Cell membrane</keyword>
<keyword evidence="14 16" id="KW-0406">Ion transport</keyword>
<dbReference type="FunFam" id="1.20.1110.10:FF:000013">
    <property type="entry name" value="Calcium-transporting ATPase"/>
    <property type="match status" value="1"/>
</dbReference>
<dbReference type="GO" id="GO:0051480">
    <property type="term" value="P:regulation of cytosolic calcium ion concentration"/>
    <property type="evidence" value="ECO:0000318"/>
    <property type="project" value="GO_Central"/>
</dbReference>
<organism evidence="20 21">
    <name type="scientific">Helobdella robusta</name>
    <name type="common">Californian leech</name>
    <dbReference type="NCBI Taxonomy" id="6412"/>
    <lineage>
        <taxon>Eukaryota</taxon>
        <taxon>Metazoa</taxon>
        <taxon>Spiralia</taxon>
        <taxon>Lophotrochozoa</taxon>
        <taxon>Annelida</taxon>
        <taxon>Clitellata</taxon>
        <taxon>Hirudinea</taxon>
        <taxon>Rhynchobdellida</taxon>
        <taxon>Glossiphoniidae</taxon>
        <taxon>Helobdella</taxon>
    </lineage>
</organism>
<evidence type="ECO:0000256" key="4">
    <source>
        <dbReference type="ARBA" id="ARBA00022553"/>
    </source>
</evidence>
<feature type="transmembrane region" description="Helical" evidence="16">
    <location>
        <begin position="513"/>
        <end position="532"/>
    </location>
</feature>
<keyword evidence="7 16" id="KW-0547">Nucleotide-binding</keyword>
<evidence type="ECO:0000256" key="2">
    <source>
        <dbReference type="ARBA" id="ARBA00022448"/>
    </source>
</evidence>
<dbReference type="SUPFAM" id="SSF81665">
    <property type="entry name" value="Calcium ATPase, transmembrane domain M"/>
    <property type="match status" value="1"/>
</dbReference>
<dbReference type="KEGG" id="hro:HELRODRAFT_73062"/>
<evidence type="ECO:0000256" key="15">
    <source>
        <dbReference type="ARBA" id="ARBA00023136"/>
    </source>
</evidence>
<dbReference type="InterPro" id="IPR006408">
    <property type="entry name" value="P-type_ATPase_IIB"/>
</dbReference>
<dbReference type="InterPro" id="IPR022141">
    <property type="entry name" value="ATP_Ca_trans_C"/>
</dbReference>
<comment type="function">
    <text evidence="16">Catalyzes the hydrolysis of ATP coupled with the transport of calcium.</text>
</comment>
<keyword evidence="16" id="KW-0109">Calcium transport</keyword>
<dbReference type="GeneID" id="20214842"/>
<dbReference type="PANTHER" id="PTHR24093:SF369">
    <property type="entry name" value="CALCIUM-TRANSPORTING ATPASE"/>
    <property type="match status" value="1"/>
</dbReference>
<evidence type="ECO:0000256" key="5">
    <source>
        <dbReference type="ARBA" id="ARBA00022692"/>
    </source>
</evidence>
<dbReference type="SUPFAM" id="SSF56784">
    <property type="entry name" value="HAD-like"/>
    <property type="match status" value="1"/>
</dbReference>
<keyword evidence="5 16" id="KW-0812">Transmembrane</keyword>
<dbReference type="CTD" id="20214842"/>
<dbReference type="Gene3D" id="3.40.1110.10">
    <property type="entry name" value="Calcium-transporting ATPase, cytoplasmic domain N"/>
    <property type="match status" value="1"/>
</dbReference>
<keyword evidence="21" id="KW-1185">Reference proteome</keyword>
<protein>
    <recommendedName>
        <fullName evidence="16">Calcium-transporting ATPase</fullName>
        <ecNumber evidence="16">7.2.2.10</ecNumber>
    </recommendedName>
</protein>
<evidence type="ECO:0000256" key="1">
    <source>
        <dbReference type="ARBA" id="ARBA00004651"/>
    </source>
</evidence>
<dbReference type="PANTHER" id="PTHR24093">
    <property type="entry name" value="CATION TRANSPORTING ATPASE"/>
    <property type="match status" value="1"/>
</dbReference>
<dbReference type="EMBL" id="KB095905">
    <property type="protein sequence ID" value="ESO09993.1"/>
    <property type="molecule type" value="Genomic_DNA"/>
</dbReference>
<evidence type="ECO:0000313" key="19">
    <source>
        <dbReference type="EMBL" id="ESO09993.1"/>
    </source>
</evidence>
<dbReference type="GO" id="GO:0005388">
    <property type="term" value="F:P-type calcium transporter activity"/>
    <property type="evidence" value="ECO:0000318"/>
    <property type="project" value="GO_Central"/>
</dbReference>
<keyword evidence="10" id="KW-0460">Magnesium</keyword>
<feature type="transmembrane region" description="Helical" evidence="16">
    <location>
        <begin position="627"/>
        <end position="644"/>
    </location>
</feature>
<keyword evidence="2 16" id="KW-0813">Transport</keyword>
<dbReference type="AlphaFoldDB" id="T1G194"/>
<feature type="transmembrane region" description="Helical" evidence="16">
    <location>
        <begin position="698"/>
        <end position="719"/>
    </location>
</feature>
<evidence type="ECO:0000256" key="6">
    <source>
        <dbReference type="ARBA" id="ARBA00022723"/>
    </source>
</evidence>
<dbReference type="GO" id="GO:0006825">
    <property type="term" value="P:copper ion transport"/>
    <property type="evidence" value="ECO:0007669"/>
    <property type="project" value="UniProtKB-KW"/>
</dbReference>
<keyword evidence="8" id="KW-0187">Copper transport</keyword>
<comment type="subcellular location">
    <subcellularLocation>
        <location evidence="1">Cell membrane</location>
        <topology evidence="1">Multi-pass membrane protein</topology>
    </subcellularLocation>
    <subcellularLocation>
        <location evidence="16">Membrane</location>
        <topology evidence="16">Multi-pass membrane protein</topology>
    </subcellularLocation>
</comment>
<evidence type="ECO:0000313" key="20">
    <source>
        <dbReference type="EnsemblMetazoa" id="HelroP73062"/>
    </source>
</evidence>
<keyword evidence="4" id="KW-0597">Phosphoprotein</keyword>
<dbReference type="OMA" id="IVNHNNK"/>
<dbReference type="PRINTS" id="PR00119">
    <property type="entry name" value="CATATPASE"/>
</dbReference>
<evidence type="ECO:0000256" key="7">
    <source>
        <dbReference type="ARBA" id="ARBA00022741"/>
    </source>
</evidence>
<sequence length="790" mass="88618">EANTKKDKSVLQAKLTKLALQIGYGGTVVAVLTVLILVIRFSVETFFVEGRSWSLQYIQQFVKFFIIGVTVLVVAVPEGLPLAVTLSLAYSVRKMMYDNNLVRHLHACETMGNATAICSDKTGTLTTNRMTVVQCYIADRTYRRVPQSKDLPRHIVDTIVTLISINSGYTSKLIPPATPGELPKQVGNKTECALLGLVTQWGRSYESERSEITEEHIFKVFTFNSVRKSMSTVVPGRRDQGGGYRVFTKGASEIVLKKCSWIHSRNAEVRKLSVSDISWIISNVVEPMASEGYRTLCLAYKNYVTDTPKPNEEMASETIDWDMEDNIVNNLTCLAILGIEDPVRPEVPQAIRKCQRSGITVRMVTGDNINTAKSIAIKCGILLSRDNSLVLDGTTFNKLIRDRPDGPVRQELLDKVWPMLRVLARSSPADKYTLVKGMIESRLFKKREVVAVTGDGTNDGPALKRADVGFAMGIAGTDVAKEASDIILMDDNFTSIVKAVMWGRNVYDSIAKFLQFQLTVNVVAVFVAFLGACAIKDSPLKAIQMLWVNLIMDTLASLALATELPSEELLERKPYGRTKPLISTMMLVNIAGHAIYQISIILLVLFYGETLFDIDNGREIGLHSPPSQHFTIIFNAFVMMTLFNEINARKIHGQRNVFEGLTRNIVFIVIWTSTFILQIIIVEFGGTAFSTTNLTLEQWVWCFLFGSGELLWGQVVISFPTHRLIKYRTKNSKEKCTQKLEMLEKQFETDEDDFSDDIPKGQILWIRGLTRLQHQVCSFIISQKLQNHFN</sequence>
<reference evidence="21" key="1">
    <citation type="submission" date="2012-12" db="EMBL/GenBank/DDBJ databases">
        <authorList>
            <person name="Hellsten U."/>
            <person name="Grimwood J."/>
            <person name="Chapman J.A."/>
            <person name="Shapiro H."/>
            <person name="Aerts A."/>
            <person name="Otillar R.P."/>
            <person name="Terry A.Y."/>
            <person name="Boore J.L."/>
            <person name="Simakov O."/>
            <person name="Marletaz F."/>
            <person name="Cho S.-J."/>
            <person name="Edsinger-Gonzales E."/>
            <person name="Havlak P."/>
            <person name="Kuo D.-H."/>
            <person name="Larsson T."/>
            <person name="Lv J."/>
            <person name="Arendt D."/>
            <person name="Savage R."/>
            <person name="Osoegawa K."/>
            <person name="de Jong P."/>
            <person name="Lindberg D.R."/>
            <person name="Seaver E.C."/>
            <person name="Weisblat D.A."/>
            <person name="Putnam N.H."/>
            <person name="Grigoriev I.V."/>
            <person name="Rokhsar D.S."/>
        </authorList>
    </citation>
    <scope>NUCLEOTIDE SEQUENCE</scope>
</reference>
<dbReference type="FunFam" id="3.40.50.1000:FF:000144">
    <property type="entry name" value="copper-transporting ATPase 1 isoform X2"/>
    <property type="match status" value="1"/>
</dbReference>
<dbReference type="OrthoDB" id="116380at2759"/>
<dbReference type="InterPro" id="IPR023299">
    <property type="entry name" value="ATPase_P-typ_cyto_dom_N"/>
</dbReference>
<dbReference type="EnsemblMetazoa" id="HelroT73062">
    <property type="protein sequence ID" value="HelroP73062"/>
    <property type="gene ID" value="HelroG73062"/>
</dbReference>
<evidence type="ECO:0000313" key="21">
    <source>
        <dbReference type="Proteomes" id="UP000015101"/>
    </source>
</evidence>
<dbReference type="Proteomes" id="UP000015101">
    <property type="component" value="Unassembled WGS sequence"/>
</dbReference>
<keyword evidence="16" id="KW-0106">Calcium</keyword>
<feature type="transmembrane region" description="Helical" evidence="16">
    <location>
        <begin position="665"/>
        <end position="686"/>
    </location>
</feature>
<keyword evidence="11" id="KW-1278">Translocase</keyword>
<accession>T1G194</accession>
<dbReference type="SFLD" id="SFLDG00002">
    <property type="entry name" value="C1.7:_P-type_atpase_like"/>
    <property type="match status" value="1"/>
</dbReference>
<dbReference type="Pfam" id="PF13246">
    <property type="entry name" value="Cation_ATPase"/>
    <property type="match status" value="1"/>
</dbReference>
<evidence type="ECO:0000256" key="14">
    <source>
        <dbReference type="ARBA" id="ARBA00023065"/>
    </source>
</evidence>
<dbReference type="SFLD" id="SFLDS00003">
    <property type="entry name" value="Haloacid_Dehalogenase"/>
    <property type="match status" value="1"/>
</dbReference>
<keyword evidence="15 16" id="KW-0472">Membrane</keyword>
<dbReference type="eggNOG" id="KOG0204">
    <property type="taxonomic scope" value="Eukaryota"/>
</dbReference>
<comment type="caution">
    <text evidence="16">Lacks conserved residue(s) required for the propagation of feature annotation.</text>
</comment>
<reference evidence="20" key="3">
    <citation type="submission" date="2015-06" db="UniProtKB">
        <authorList>
            <consortium name="EnsemblMetazoa"/>
        </authorList>
    </citation>
    <scope>IDENTIFICATION</scope>
</reference>
<gene>
    <name evidence="20" type="primary">20214842</name>
    <name evidence="19" type="ORF">HELRODRAFT_73062</name>
</gene>
<reference evidence="19 21" key="2">
    <citation type="journal article" date="2013" name="Nature">
        <title>Insights into bilaterian evolution from three spiralian genomes.</title>
        <authorList>
            <person name="Simakov O."/>
            <person name="Marletaz F."/>
            <person name="Cho S.J."/>
            <person name="Edsinger-Gonzales E."/>
            <person name="Havlak P."/>
            <person name="Hellsten U."/>
            <person name="Kuo D.H."/>
            <person name="Larsson T."/>
            <person name="Lv J."/>
            <person name="Arendt D."/>
            <person name="Savage R."/>
            <person name="Osoegawa K."/>
            <person name="de Jong P."/>
            <person name="Grimwood J."/>
            <person name="Chapman J.A."/>
            <person name="Shapiro H."/>
            <person name="Aerts A."/>
            <person name="Otillar R.P."/>
            <person name="Terry A.Y."/>
            <person name="Boore J.L."/>
            <person name="Grigoriev I.V."/>
            <person name="Lindberg D.R."/>
            <person name="Seaver E.C."/>
            <person name="Weisblat D.A."/>
            <person name="Putnam N.H."/>
            <person name="Rokhsar D.S."/>
        </authorList>
    </citation>
    <scope>NUCLEOTIDE SEQUENCE</scope>
</reference>
<feature type="transmembrane region" description="Helical" evidence="16">
    <location>
        <begin position="61"/>
        <end position="90"/>
    </location>
</feature>
<evidence type="ECO:0000256" key="13">
    <source>
        <dbReference type="ARBA" id="ARBA00023008"/>
    </source>
</evidence>
<evidence type="ECO:0000256" key="10">
    <source>
        <dbReference type="ARBA" id="ARBA00022842"/>
    </source>
</evidence>
<dbReference type="NCBIfam" id="TIGR01494">
    <property type="entry name" value="ATPase_P-type"/>
    <property type="match status" value="2"/>
</dbReference>
<evidence type="ECO:0000256" key="3">
    <source>
        <dbReference type="ARBA" id="ARBA00022475"/>
    </source>
</evidence>
<dbReference type="SFLD" id="SFLDF00027">
    <property type="entry name" value="p-type_atpase"/>
    <property type="match status" value="1"/>
</dbReference>
<evidence type="ECO:0000256" key="11">
    <source>
        <dbReference type="ARBA" id="ARBA00022967"/>
    </source>
</evidence>
<evidence type="ECO:0000256" key="12">
    <source>
        <dbReference type="ARBA" id="ARBA00022989"/>
    </source>
</evidence>
<dbReference type="PRINTS" id="PR00121">
    <property type="entry name" value="NAKATPASE"/>
</dbReference>